<organism evidence="1 2">
    <name type="scientific">Lutibacter flavus</name>
    <dbReference type="NCBI Taxonomy" id="691689"/>
    <lineage>
        <taxon>Bacteria</taxon>
        <taxon>Pseudomonadati</taxon>
        <taxon>Bacteroidota</taxon>
        <taxon>Flavobacteriia</taxon>
        <taxon>Flavobacteriales</taxon>
        <taxon>Flavobacteriaceae</taxon>
        <taxon>Lutibacter</taxon>
    </lineage>
</organism>
<dbReference type="InterPro" id="IPR058060">
    <property type="entry name" value="HYC_CC_PP"/>
</dbReference>
<reference evidence="2" key="1">
    <citation type="submission" date="2017-06" db="EMBL/GenBank/DDBJ databases">
        <authorList>
            <person name="Varghese N."/>
            <person name="Submissions S."/>
        </authorList>
    </citation>
    <scope>NUCLEOTIDE SEQUENCE [LARGE SCALE GENOMIC DNA]</scope>
    <source>
        <strain evidence="2">DSM 27993</strain>
    </source>
</reference>
<accession>A0A238YEM4</accession>
<evidence type="ECO:0000313" key="2">
    <source>
        <dbReference type="Proteomes" id="UP000198412"/>
    </source>
</evidence>
<dbReference type="OrthoDB" id="1493875at2"/>
<sequence>MKQIFNKILAILMSFVVLFSTMSFTISEHYCGGDLVNTAMFFEADSCEMDMEMDMPSSTEDCNFEKEDCCKDINKIVEGQNELNIQVVNLDFEQQLFIASFIYSYINLFEGLDKNVVPFKNYSPPLIVTDIQVLDQVFLI</sequence>
<dbReference type="Pfam" id="PF26622">
    <property type="entry name" value="DUF8199"/>
    <property type="match status" value="1"/>
</dbReference>
<name>A0A238YEM4_9FLAO</name>
<dbReference type="InterPro" id="IPR058512">
    <property type="entry name" value="DUF8199"/>
</dbReference>
<dbReference type="AlphaFoldDB" id="A0A238YEM4"/>
<dbReference type="EMBL" id="FZNX01000004">
    <property type="protein sequence ID" value="SNR68809.1"/>
    <property type="molecule type" value="Genomic_DNA"/>
</dbReference>
<protein>
    <recommendedName>
        <fullName evidence="3">Secreted protein</fullName>
    </recommendedName>
</protein>
<evidence type="ECO:0008006" key="3">
    <source>
        <dbReference type="Google" id="ProtNLM"/>
    </source>
</evidence>
<gene>
    <name evidence="1" type="ORF">SAMN04488111_2474</name>
</gene>
<dbReference type="Proteomes" id="UP000198412">
    <property type="component" value="Unassembled WGS sequence"/>
</dbReference>
<proteinExistence type="predicted"/>
<keyword evidence="2" id="KW-1185">Reference proteome</keyword>
<evidence type="ECO:0000313" key="1">
    <source>
        <dbReference type="EMBL" id="SNR68809.1"/>
    </source>
</evidence>
<dbReference type="NCBIfam" id="NF047658">
    <property type="entry name" value="HYC_CC_PP"/>
    <property type="match status" value="1"/>
</dbReference>